<dbReference type="InterPro" id="IPR051676">
    <property type="entry name" value="UPF0053_domain"/>
</dbReference>
<dbReference type="GO" id="GO:0005886">
    <property type="term" value="C:plasma membrane"/>
    <property type="evidence" value="ECO:0007669"/>
    <property type="project" value="UniProtKB-SubCell"/>
</dbReference>
<comment type="subcellular location">
    <subcellularLocation>
        <location evidence="1">Cell membrane</location>
        <topology evidence="1">Multi-pass membrane protein</topology>
    </subcellularLocation>
</comment>
<feature type="transmembrane region" description="Helical" evidence="9">
    <location>
        <begin position="6"/>
        <end position="28"/>
    </location>
</feature>
<dbReference type="InterPro" id="IPR046342">
    <property type="entry name" value="CBS_dom_sf"/>
</dbReference>
<evidence type="ECO:0000313" key="13">
    <source>
        <dbReference type="Proteomes" id="UP000001880"/>
    </source>
</evidence>
<evidence type="ECO:0000256" key="5">
    <source>
        <dbReference type="ARBA" id="ARBA00022989"/>
    </source>
</evidence>
<feature type="domain" description="CBS" evidence="10">
    <location>
        <begin position="224"/>
        <end position="286"/>
    </location>
</feature>
<keyword evidence="3 8" id="KW-0812">Transmembrane</keyword>
<dbReference type="InterPro" id="IPR044751">
    <property type="entry name" value="Ion_transp-like_CBS"/>
</dbReference>
<dbReference type="OrthoDB" id="9798188at2"/>
<evidence type="ECO:0000256" key="3">
    <source>
        <dbReference type="ARBA" id="ARBA00022692"/>
    </source>
</evidence>
<keyword evidence="6 8" id="KW-0472">Membrane</keyword>
<evidence type="ECO:0000259" key="11">
    <source>
        <dbReference type="PROSITE" id="PS51846"/>
    </source>
</evidence>
<dbReference type="Pfam" id="PF01595">
    <property type="entry name" value="CNNM"/>
    <property type="match status" value="1"/>
</dbReference>
<protein>
    <recommendedName>
        <fullName evidence="14">CBS domain containing protein</fullName>
    </recommendedName>
</protein>
<evidence type="ECO:0000256" key="6">
    <source>
        <dbReference type="ARBA" id="ARBA00023136"/>
    </source>
</evidence>
<keyword evidence="7" id="KW-0129">CBS domain</keyword>
<evidence type="ECO:0000259" key="10">
    <source>
        <dbReference type="PROSITE" id="PS51371"/>
    </source>
</evidence>
<dbReference type="EMBL" id="CP001804">
    <property type="protein sequence ID" value="ACY14646.1"/>
    <property type="molecule type" value="Genomic_DNA"/>
</dbReference>
<dbReference type="Proteomes" id="UP000001880">
    <property type="component" value="Chromosome"/>
</dbReference>
<dbReference type="STRING" id="502025.Hoch_2101"/>
<feature type="transmembrane region" description="Helical" evidence="9">
    <location>
        <begin position="153"/>
        <end position="173"/>
    </location>
</feature>
<dbReference type="PROSITE" id="PS51371">
    <property type="entry name" value="CBS"/>
    <property type="match status" value="2"/>
</dbReference>
<accession>D0LGS4</accession>
<keyword evidence="2" id="KW-1003">Cell membrane</keyword>
<reference evidence="12 13" key="1">
    <citation type="journal article" date="2010" name="Stand. Genomic Sci.">
        <title>Complete genome sequence of Haliangium ochraceum type strain (SMP-2).</title>
        <authorList>
            <consortium name="US DOE Joint Genome Institute (JGI-PGF)"/>
            <person name="Ivanova N."/>
            <person name="Daum C."/>
            <person name="Lang E."/>
            <person name="Abt B."/>
            <person name="Kopitz M."/>
            <person name="Saunders E."/>
            <person name="Lapidus A."/>
            <person name="Lucas S."/>
            <person name="Glavina Del Rio T."/>
            <person name="Nolan M."/>
            <person name="Tice H."/>
            <person name="Copeland A."/>
            <person name="Cheng J.F."/>
            <person name="Chen F."/>
            <person name="Bruce D."/>
            <person name="Goodwin L."/>
            <person name="Pitluck S."/>
            <person name="Mavromatis K."/>
            <person name="Pati A."/>
            <person name="Mikhailova N."/>
            <person name="Chen A."/>
            <person name="Palaniappan K."/>
            <person name="Land M."/>
            <person name="Hauser L."/>
            <person name="Chang Y.J."/>
            <person name="Jeffries C.D."/>
            <person name="Detter J.C."/>
            <person name="Brettin T."/>
            <person name="Rohde M."/>
            <person name="Goker M."/>
            <person name="Bristow J."/>
            <person name="Markowitz V."/>
            <person name="Eisen J.A."/>
            <person name="Hugenholtz P."/>
            <person name="Kyrpides N.C."/>
            <person name="Klenk H.P."/>
        </authorList>
    </citation>
    <scope>NUCLEOTIDE SEQUENCE [LARGE SCALE GENOMIC DNA]</scope>
    <source>
        <strain evidence="13">DSM 14365 / CIP 107738 / JCM 11303 / AJ 13395 / SMP-2</strain>
    </source>
</reference>
<feature type="domain" description="CBS" evidence="10">
    <location>
        <begin position="289"/>
        <end position="346"/>
    </location>
</feature>
<evidence type="ECO:0008006" key="14">
    <source>
        <dbReference type="Google" id="ProtNLM"/>
    </source>
</evidence>
<dbReference type="eggNOG" id="COG1253">
    <property type="taxonomic scope" value="Bacteria"/>
</dbReference>
<sequence>MLLFSSFVIIVLLIALNAFYVAAEFAAVGVRRSRIQQLAADGGRLAKRLLPVVSDAAALDRYIAACQVGITVSSLLLGAFGQATLAPPLGHMLESVAGVSETAGYSIATGVILLCLTAAQMVLGELFPKALALRFPAEVAQYTVIPMRGSLRLFSVLIALLNGSGLLLLKLLGVKHESSRHVHSPQEIDFLLRESSQGGVIAPEEMRRLHNALHLSGRTAGQLMVPREQIVAISVRASSDEILTLATESPFTRLPVYRDHLDEIVGLLHTKDVLLTKLERGFLPPLRRLMRPAVTAPADTPADRLLFMFQEQHSQQALVTGEDGRVVGLVTLEDALADLFGELADEFKIRRKRRGDTPAAMTRLERAAKREENKPS</sequence>
<name>D0LGS4_HALO1</name>
<evidence type="ECO:0000256" key="2">
    <source>
        <dbReference type="ARBA" id="ARBA00022475"/>
    </source>
</evidence>
<keyword evidence="5 8" id="KW-1133">Transmembrane helix</keyword>
<evidence type="ECO:0000256" key="8">
    <source>
        <dbReference type="PROSITE-ProRule" id="PRU01193"/>
    </source>
</evidence>
<organism evidence="12 13">
    <name type="scientific">Haliangium ochraceum (strain DSM 14365 / JCM 11303 / SMP-2)</name>
    <dbReference type="NCBI Taxonomy" id="502025"/>
    <lineage>
        <taxon>Bacteria</taxon>
        <taxon>Pseudomonadati</taxon>
        <taxon>Myxococcota</taxon>
        <taxon>Polyangia</taxon>
        <taxon>Haliangiales</taxon>
        <taxon>Kofleriaceae</taxon>
        <taxon>Haliangium</taxon>
    </lineage>
</organism>
<dbReference type="PANTHER" id="PTHR43099">
    <property type="entry name" value="UPF0053 PROTEIN YRKA"/>
    <property type="match status" value="1"/>
</dbReference>
<dbReference type="Pfam" id="PF00571">
    <property type="entry name" value="CBS"/>
    <property type="match status" value="1"/>
</dbReference>
<feature type="transmembrane region" description="Helical" evidence="9">
    <location>
        <begin position="103"/>
        <end position="124"/>
    </location>
</feature>
<dbReference type="InterPro" id="IPR002550">
    <property type="entry name" value="CNNM"/>
</dbReference>
<evidence type="ECO:0000256" key="9">
    <source>
        <dbReference type="SAM" id="Phobius"/>
    </source>
</evidence>
<feature type="domain" description="CNNM transmembrane" evidence="11">
    <location>
        <begin position="1"/>
        <end position="205"/>
    </location>
</feature>
<dbReference type="HOGENOM" id="CLU_015237_4_0_7"/>
<gene>
    <name evidence="12" type="ordered locus">Hoch_2101</name>
</gene>
<evidence type="ECO:0000256" key="7">
    <source>
        <dbReference type="PROSITE-ProRule" id="PRU00703"/>
    </source>
</evidence>
<dbReference type="Gene3D" id="3.10.580.10">
    <property type="entry name" value="CBS-domain"/>
    <property type="match status" value="1"/>
</dbReference>
<evidence type="ECO:0000256" key="1">
    <source>
        <dbReference type="ARBA" id="ARBA00004651"/>
    </source>
</evidence>
<dbReference type="InterPro" id="IPR000644">
    <property type="entry name" value="CBS_dom"/>
</dbReference>
<dbReference type="AlphaFoldDB" id="D0LGS4"/>
<dbReference type="SUPFAM" id="SSF54631">
    <property type="entry name" value="CBS-domain pair"/>
    <property type="match status" value="1"/>
</dbReference>
<keyword evidence="13" id="KW-1185">Reference proteome</keyword>
<keyword evidence="4" id="KW-0677">Repeat</keyword>
<dbReference type="CDD" id="cd04590">
    <property type="entry name" value="CBS_pair_CorC_HlyC_assoc"/>
    <property type="match status" value="1"/>
</dbReference>
<dbReference type="PANTHER" id="PTHR43099:SF4">
    <property type="entry name" value="INTEGRAL MEMBRANE PROTEIN"/>
    <property type="match status" value="1"/>
</dbReference>
<proteinExistence type="predicted"/>
<evidence type="ECO:0000256" key="4">
    <source>
        <dbReference type="ARBA" id="ARBA00022737"/>
    </source>
</evidence>
<dbReference type="RefSeq" id="WP_012827254.1">
    <property type="nucleotide sequence ID" value="NC_013440.1"/>
</dbReference>
<feature type="transmembrane region" description="Helical" evidence="9">
    <location>
        <begin position="62"/>
        <end position="83"/>
    </location>
</feature>
<evidence type="ECO:0000313" key="12">
    <source>
        <dbReference type="EMBL" id="ACY14646.1"/>
    </source>
</evidence>
<dbReference type="KEGG" id="hoh:Hoch_2101"/>
<dbReference type="PROSITE" id="PS51846">
    <property type="entry name" value="CNNM"/>
    <property type="match status" value="1"/>
</dbReference>